<dbReference type="Gene3D" id="1.10.1060.10">
    <property type="entry name" value="Alpha-helical ferredoxin"/>
    <property type="match status" value="1"/>
</dbReference>
<dbReference type="InterPro" id="IPR036188">
    <property type="entry name" value="FAD/NAD-bd_sf"/>
</dbReference>
<dbReference type="InterPro" id="IPR009051">
    <property type="entry name" value="Helical_ferredxn"/>
</dbReference>
<dbReference type="Pfam" id="PF14691">
    <property type="entry name" value="Fer4_20"/>
    <property type="match status" value="1"/>
</dbReference>
<organism evidence="5 6">
    <name type="scientific">Desulfonema magnum</name>
    <dbReference type="NCBI Taxonomy" id="45655"/>
    <lineage>
        <taxon>Bacteria</taxon>
        <taxon>Pseudomonadati</taxon>
        <taxon>Thermodesulfobacteriota</taxon>
        <taxon>Desulfobacteria</taxon>
        <taxon>Desulfobacterales</taxon>
        <taxon>Desulfococcaceae</taxon>
        <taxon>Desulfonema</taxon>
    </lineage>
</organism>
<dbReference type="PANTHER" id="PTHR42783">
    <property type="entry name" value="GLUTAMATE SYNTHASE [NADPH] SMALL CHAIN"/>
    <property type="match status" value="1"/>
</dbReference>
<evidence type="ECO:0000313" key="6">
    <source>
        <dbReference type="Proteomes" id="UP000663722"/>
    </source>
</evidence>
<dbReference type="PROSITE" id="PS51379">
    <property type="entry name" value="4FE4S_FER_2"/>
    <property type="match status" value="1"/>
</dbReference>
<dbReference type="InterPro" id="IPR017896">
    <property type="entry name" value="4Fe4S_Fe-S-bd"/>
</dbReference>
<dbReference type="GO" id="GO:0051536">
    <property type="term" value="F:iron-sulfur cluster binding"/>
    <property type="evidence" value="ECO:0007669"/>
    <property type="project" value="UniProtKB-KW"/>
</dbReference>
<keyword evidence="6" id="KW-1185">Reference proteome</keyword>
<proteinExistence type="predicted"/>
<accession>A0A975BJ22</accession>
<sequence length="582" mass="64418">MIAKQKFFEEVPLSISRSKISTEVNKTGSWRFMRPVYDEKTAPCSVGCPAGEDIARIEMLASRKMFREAYETILKENPFPAVCGRVCFHPCENFCNRAAFDQPVAIPHIERFVGDTAIAAEYLVPRTPRVGSFANRKRVAVAGAGPAGLAAAYFLTRLGYVCDVFESENEPGGVLRWGIPAYRLPEDVLKNEINRIVSLGVTIYCKQPVNQDFLEQAKGRYDAVFMGCGYGRSLEMKIPGEAMAHDGLKFLHDTRKGQAACFHGTSAVIGGGNTAIDVARTLIRMGSKPILVYRRRRQDMPAFEHEVEMALKEGVRLKELAAPMRMKANMGDIVLMLQKMKPVESDTGGRAQVVPDGENTMSIKVEQVFTAIGAEPGRNWYVPPKKQDNILNLSHCAFLEDDLPMVFGGDLTNPIKSVTDAIASGKQAAMVLDTFFQRGRDAIEERLAACRVGNGDALSMEIYTEGERKNRNSHVVSFEEINTDYFSRADREIPPLLSPDESAASFSEIEGTFAEDSLEKESQRCFNCGICNDCDNCRLFCGEVAVSSDGGERRVNMDYCKGCGICVVECPRNAMTLEEEKI</sequence>
<evidence type="ECO:0000313" key="5">
    <source>
        <dbReference type="EMBL" id="QTA86222.1"/>
    </source>
</evidence>
<dbReference type="Proteomes" id="UP000663722">
    <property type="component" value="Chromosome"/>
</dbReference>
<protein>
    <submittedName>
        <fullName evidence="5">FAD/NAD(P)-binding domain-containing protein</fullName>
    </submittedName>
</protein>
<gene>
    <name evidence="5" type="ORF">dnm_022430</name>
</gene>
<dbReference type="EMBL" id="CP061800">
    <property type="protein sequence ID" value="QTA86222.1"/>
    <property type="molecule type" value="Genomic_DNA"/>
</dbReference>
<dbReference type="SUPFAM" id="SSF46548">
    <property type="entry name" value="alpha-helical ferredoxin"/>
    <property type="match status" value="2"/>
</dbReference>
<evidence type="ECO:0000256" key="1">
    <source>
        <dbReference type="ARBA" id="ARBA00022723"/>
    </source>
</evidence>
<dbReference type="RefSeq" id="WP_207681952.1">
    <property type="nucleotide sequence ID" value="NZ_CP061800.1"/>
</dbReference>
<dbReference type="Pfam" id="PF07992">
    <property type="entry name" value="Pyr_redox_2"/>
    <property type="match status" value="1"/>
</dbReference>
<evidence type="ECO:0000256" key="3">
    <source>
        <dbReference type="ARBA" id="ARBA00023014"/>
    </source>
</evidence>
<name>A0A975BJ22_9BACT</name>
<dbReference type="PRINTS" id="PR00419">
    <property type="entry name" value="ADXRDTASE"/>
</dbReference>
<dbReference type="PANTHER" id="PTHR42783:SF3">
    <property type="entry name" value="GLUTAMATE SYNTHASE [NADPH] SMALL CHAIN-RELATED"/>
    <property type="match status" value="1"/>
</dbReference>
<dbReference type="InterPro" id="IPR028261">
    <property type="entry name" value="DPD_II"/>
</dbReference>
<evidence type="ECO:0000259" key="4">
    <source>
        <dbReference type="PROSITE" id="PS51379"/>
    </source>
</evidence>
<dbReference type="GO" id="GO:0016491">
    <property type="term" value="F:oxidoreductase activity"/>
    <property type="evidence" value="ECO:0007669"/>
    <property type="project" value="InterPro"/>
</dbReference>
<dbReference type="Pfam" id="PF00037">
    <property type="entry name" value="Fer4"/>
    <property type="match status" value="1"/>
</dbReference>
<dbReference type="GO" id="GO:0046872">
    <property type="term" value="F:metal ion binding"/>
    <property type="evidence" value="ECO:0007669"/>
    <property type="project" value="UniProtKB-KW"/>
</dbReference>
<feature type="domain" description="4Fe-4S ferredoxin-type" evidence="4">
    <location>
        <begin position="551"/>
        <end position="580"/>
    </location>
</feature>
<evidence type="ECO:0000256" key="2">
    <source>
        <dbReference type="ARBA" id="ARBA00023004"/>
    </source>
</evidence>
<dbReference type="PROSITE" id="PS00198">
    <property type="entry name" value="4FE4S_FER_1"/>
    <property type="match status" value="1"/>
</dbReference>
<dbReference type="SUPFAM" id="SSF51971">
    <property type="entry name" value="Nucleotide-binding domain"/>
    <property type="match status" value="1"/>
</dbReference>
<keyword evidence="2" id="KW-0408">Iron</keyword>
<dbReference type="Gene3D" id="3.30.70.20">
    <property type="match status" value="1"/>
</dbReference>
<keyword evidence="3" id="KW-0411">Iron-sulfur</keyword>
<reference evidence="5" key="1">
    <citation type="journal article" date="2021" name="Microb. Physiol.">
        <title>Proteogenomic Insights into the Physiology of Marine, Sulfate-Reducing, Filamentous Desulfonema limicola and Desulfonema magnum.</title>
        <authorList>
            <person name="Schnaars V."/>
            <person name="Wohlbrand L."/>
            <person name="Scheve S."/>
            <person name="Hinrichs C."/>
            <person name="Reinhardt R."/>
            <person name="Rabus R."/>
        </authorList>
    </citation>
    <scope>NUCLEOTIDE SEQUENCE</scope>
    <source>
        <strain evidence="5">4be13</strain>
    </source>
</reference>
<dbReference type="InterPro" id="IPR017900">
    <property type="entry name" value="4Fe4S_Fe_S_CS"/>
</dbReference>
<dbReference type="KEGG" id="dmm:dnm_022430"/>
<keyword evidence="1" id="KW-0479">Metal-binding</keyword>
<dbReference type="AlphaFoldDB" id="A0A975BJ22"/>
<dbReference type="InterPro" id="IPR023753">
    <property type="entry name" value="FAD/NAD-binding_dom"/>
</dbReference>
<dbReference type="Gene3D" id="3.50.50.60">
    <property type="entry name" value="FAD/NAD(P)-binding domain"/>
    <property type="match status" value="2"/>
</dbReference>